<comment type="caution">
    <text evidence="5">The sequence shown here is derived from an EMBL/GenBank/DDBJ whole genome shotgun (WGS) entry which is preliminary data.</text>
</comment>
<dbReference type="Gene3D" id="1.10.510.10">
    <property type="entry name" value="Transferase(Phosphotransferase) domain 1"/>
    <property type="match status" value="1"/>
</dbReference>
<organism evidence="5 6">
    <name type="scientific">Dipteronia dyeriana</name>
    <dbReference type="NCBI Taxonomy" id="168575"/>
    <lineage>
        <taxon>Eukaryota</taxon>
        <taxon>Viridiplantae</taxon>
        <taxon>Streptophyta</taxon>
        <taxon>Embryophyta</taxon>
        <taxon>Tracheophyta</taxon>
        <taxon>Spermatophyta</taxon>
        <taxon>Magnoliopsida</taxon>
        <taxon>eudicotyledons</taxon>
        <taxon>Gunneridae</taxon>
        <taxon>Pentapetalae</taxon>
        <taxon>rosids</taxon>
        <taxon>malvids</taxon>
        <taxon>Sapindales</taxon>
        <taxon>Sapindaceae</taxon>
        <taxon>Hippocastanoideae</taxon>
        <taxon>Acereae</taxon>
        <taxon>Dipteronia</taxon>
    </lineage>
</organism>
<dbReference type="AlphaFoldDB" id="A0AAD9XP61"/>
<reference evidence="5" key="1">
    <citation type="journal article" date="2023" name="Plant J.">
        <title>Genome sequences and population genomics provide insights into the demographic history, inbreeding, and mutation load of two 'living fossil' tree species of Dipteronia.</title>
        <authorList>
            <person name="Feng Y."/>
            <person name="Comes H.P."/>
            <person name="Chen J."/>
            <person name="Zhu S."/>
            <person name="Lu R."/>
            <person name="Zhang X."/>
            <person name="Li P."/>
            <person name="Qiu J."/>
            <person name="Olsen K.M."/>
            <person name="Qiu Y."/>
        </authorList>
    </citation>
    <scope>NUCLEOTIDE SEQUENCE</scope>
    <source>
        <strain evidence="5">KIB01</strain>
    </source>
</reference>
<dbReference type="Proteomes" id="UP001280121">
    <property type="component" value="Unassembled WGS sequence"/>
</dbReference>
<keyword evidence="1" id="KW-0808">Transferase</keyword>
<evidence type="ECO:0000256" key="3">
    <source>
        <dbReference type="ARBA" id="ARBA00022777"/>
    </source>
</evidence>
<dbReference type="SUPFAM" id="SSF56112">
    <property type="entry name" value="Protein kinase-like (PK-like)"/>
    <property type="match status" value="1"/>
</dbReference>
<keyword evidence="3" id="KW-0418">Kinase</keyword>
<protein>
    <submittedName>
        <fullName evidence="5">Uncharacterized protein</fullName>
    </submittedName>
</protein>
<name>A0AAD9XP61_9ROSI</name>
<dbReference type="InterPro" id="IPR011009">
    <property type="entry name" value="Kinase-like_dom_sf"/>
</dbReference>
<gene>
    <name evidence="5" type="ORF">Ddye_001399</name>
</gene>
<dbReference type="GO" id="GO:0016301">
    <property type="term" value="F:kinase activity"/>
    <property type="evidence" value="ECO:0007669"/>
    <property type="project" value="UniProtKB-KW"/>
</dbReference>
<dbReference type="GO" id="GO:0005524">
    <property type="term" value="F:ATP binding"/>
    <property type="evidence" value="ECO:0007669"/>
    <property type="project" value="UniProtKB-KW"/>
</dbReference>
<evidence type="ECO:0000313" key="5">
    <source>
        <dbReference type="EMBL" id="KAK2662825.1"/>
    </source>
</evidence>
<keyword evidence="6" id="KW-1185">Reference proteome</keyword>
<dbReference type="InterPro" id="IPR052059">
    <property type="entry name" value="CR_Ser/Thr_kinase"/>
</dbReference>
<proteinExistence type="predicted"/>
<dbReference type="EMBL" id="JANJYI010000001">
    <property type="protein sequence ID" value="KAK2662825.1"/>
    <property type="molecule type" value="Genomic_DNA"/>
</dbReference>
<keyword evidence="2" id="KW-0547">Nucleotide-binding</keyword>
<dbReference type="PANTHER" id="PTHR47973">
    <property type="entry name" value="CYSTEINE-RICH RECEPTOR-LIKE PROTEIN KINASE 3"/>
    <property type="match status" value="1"/>
</dbReference>
<evidence type="ECO:0000256" key="2">
    <source>
        <dbReference type="ARBA" id="ARBA00022741"/>
    </source>
</evidence>
<keyword evidence="4" id="KW-0067">ATP-binding</keyword>
<evidence type="ECO:0000313" key="6">
    <source>
        <dbReference type="Proteomes" id="UP001280121"/>
    </source>
</evidence>
<accession>A0AAD9XP61</accession>
<sequence>MLDKASKETDVYSFGIVASKLACGRKPINPKAKQGQVYMVQWVWELYGSGKLFEAADSRLSKAFNKQHMEYLMI</sequence>
<evidence type="ECO:0000256" key="1">
    <source>
        <dbReference type="ARBA" id="ARBA00022679"/>
    </source>
</evidence>
<evidence type="ECO:0000256" key="4">
    <source>
        <dbReference type="ARBA" id="ARBA00022840"/>
    </source>
</evidence>